<protein>
    <submittedName>
        <fullName evidence="2">Uncharacterized protein</fullName>
    </submittedName>
</protein>
<evidence type="ECO:0000256" key="1">
    <source>
        <dbReference type="SAM" id="Phobius"/>
    </source>
</evidence>
<organism evidence="2 3">
    <name type="scientific">Rhizopus microsporus</name>
    <dbReference type="NCBI Taxonomy" id="58291"/>
    <lineage>
        <taxon>Eukaryota</taxon>
        <taxon>Fungi</taxon>
        <taxon>Fungi incertae sedis</taxon>
        <taxon>Mucoromycota</taxon>
        <taxon>Mucoromycotina</taxon>
        <taxon>Mucoromycetes</taxon>
        <taxon>Mucorales</taxon>
        <taxon>Mucorineae</taxon>
        <taxon>Rhizopodaceae</taxon>
        <taxon>Rhizopus</taxon>
    </lineage>
</organism>
<dbReference type="Proteomes" id="UP000242381">
    <property type="component" value="Unassembled WGS sequence"/>
</dbReference>
<proteinExistence type="predicted"/>
<sequence length="65" mass="7673">MLQAYILLFRSFIRVFLYCICVSCMFPCLQYFSFQMCSLILFTAATSFFNDLLAVDFIIQKFRGI</sequence>
<feature type="transmembrane region" description="Helical" evidence="1">
    <location>
        <begin position="12"/>
        <end position="33"/>
    </location>
</feature>
<keyword evidence="1" id="KW-0812">Transmembrane</keyword>
<evidence type="ECO:0000313" key="3">
    <source>
        <dbReference type="Proteomes" id="UP000242381"/>
    </source>
</evidence>
<dbReference type="EMBL" id="KV921467">
    <property type="protein sequence ID" value="ORE14528.1"/>
    <property type="molecule type" value="Genomic_DNA"/>
</dbReference>
<keyword evidence="1" id="KW-0472">Membrane</keyword>
<evidence type="ECO:0000313" key="2">
    <source>
        <dbReference type="EMBL" id="ORE14528.1"/>
    </source>
</evidence>
<name>A0A1X0RRK4_RHIZD</name>
<gene>
    <name evidence="2" type="ORF">BCV71DRAFT_50335</name>
</gene>
<reference evidence="2 3" key="1">
    <citation type="journal article" date="2016" name="Proc. Natl. Acad. Sci. U.S.A.">
        <title>Lipid metabolic changes in an early divergent fungus govern the establishment of a mutualistic symbiosis with endobacteria.</title>
        <authorList>
            <person name="Lastovetsky O.A."/>
            <person name="Gaspar M.L."/>
            <person name="Mondo S.J."/>
            <person name="LaButti K.M."/>
            <person name="Sandor L."/>
            <person name="Grigoriev I.V."/>
            <person name="Henry S.A."/>
            <person name="Pawlowska T.E."/>
        </authorList>
    </citation>
    <scope>NUCLEOTIDE SEQUENCE [LARGE SCALE GENOMIC DNA]</scope>
    <source>
        <strain evidence="2 3">ATCC 11559</strain>
    </source>
</reference>
<accession>A0A1X0RRK4</accession>
<keyword evidence="1" id="KW-1133">Transmembrane helix</keyword>
<dbReference type="AlphaFoldDB" id="A0A1X0RRK4"/>
<feature type="transmembrane region" description="Helical" evidence="1">
    <location>
        <begin position="39"/>
        <end position="59"/>
    </location>
</feature>